<accession>A0A938Y3J1</accession>
<dbReference type="InterPro" id="IPR018644">
    <property type="entry name" value="DUF2071"/>
</dbReference>
<comment type="caution">
    <text evidence="1">The sequence shown here is derived from an EMBL/GenBank/DDBJ whole genome shotgun (WGS) entry which is preliminary data.</text>
</comment>
<evidence type="ECO:0000313" key="1">
    <source>
        <dbReference type="EMBL" id="MBM9461552.1"/>
    </source>
</evidence>
<dbReference type="AlphaFoldDB" id="A0A938Y3J1"/>
<sequence>MHWKADPGRVQALLPDGLTVDTYDGAAWVGLTPFVLAKIRPPGVPPHWPYSRWPALARITSTPETNLRTYVRDADGRDGLWFLSLDIGSAALATAMRAAVGARYRPGDLSVAHDGSVVTYAGHRSRDPASYRLSVRLGASIAPSELEVWLTSRWRAYTVHAGRLLVTPVEHEPWPLREAVIETIEQNLTARIGLCDLGEPDLVHYSDGVQDVRIQRPRVLARHHTVP</sequence>
<organism evidence="1 2">
    <name type="scientific">Nocardioides faecalis</name>
    <dbReference type="NCBI Taxonomy" id="2803858"/>
    <lineage>
        <taxon>Bacteria</taxon>
        <taxon>Bacillati</taxon>
        <taxon>Actinomycetota</taxon>
        <taxon>Actinomycetes</taxon>
        <taxon>Propionibacteriales</taxon>
        <taxon>Nocardioidaceae</taxon>
        <taxon>Nocardioides</taxon>
    </lineage>
</organism>
<protein>
    <submittedName>
        <fullName evidence="1">DUF2071 domain-containing protein</fullName>
    </submittedName>
</protein>
<evidence type="ECO:0000313" key="2">
    <source>
        <dbReference type="Proteomes" id="UP000663791"/>
    </source>
</evidence>
<name>A0A938Y3J1_9ACTN</name>
<reference evidence="1" key="1">
    <citation type="submission" date="2021-01" db="EMBL/GenBank/DDBJ databases">
        <title>Novel species in genus Nocardioides.</title>
        <authorList>
            <person name="Zhang G."/>
        </authorList>
    </citation>
    <scope>NUCLEOTIDE SEQUENCE</scope>
    <source>
        <strain evidence="1">Zg-536</strain>
    </source>
</reference>
<dbReference type="EMBL" id="JAERTX010000019">
    <property type="protein sequence ID" value="MBM9461552.1"/>
    <property type="molecule type" value="Genomic_DNA"/>
</dbReference>
<proteinExistence type="predicted"/>
<dbReference type="PANTHER" id="PTHR39186">
    <property type="entry name" value="DUF2071 FAMILY PROTEIN"/>
    <property type="match status" value="1"/>
</dbReference>
<dbReference type="PANTHER" id="PTHR39186:SF1">
    <property type="entry name" value="DUF2071 DOMAIN-CONTAINING PROTEIN"/>
    <property type="match status" value="1"/>
</dbReference>
<keyword evidence="2" id="KW-1185">Reference proteome</keyword>
<dbReference type="Proteomes" id="UP000663791">
    <property type="component" value="Unassembled WGS sequence"/>
</dbReference>
<dbReference type="Pfam" id="PF09844">
    <property type="entry name" value="DUF2071"/>
    <property type="match status" value="1"/>
</dbReference>
<gene>
    <name evidence="1" type="ORF">JK386_16745</name>
</gene>